<evidence type="ECO:0000313" key="1">
    <source>
        <dbReference type="EMBL" id="NBL64525.1"/>
    </source>
</evidence>
<gene>
    <name evidence="1" type="ORF">GV828_04835</name>
</gene>
<name>A0ABW9Z6Q5_9FLAO</name>
<dbReference type="Proteomes" id="UP000798602">
    <property type="component" value="Unassembled WGS sequence"/>
</dbReference>
<accession>A0ABW9Z6Q5</accession>
<dbReference type="EMBL" id="JAABLM010000004">
    <property type="protein sequence ID" value="NBL64525.1"/>
    <property type="molecule type" value="Genomic_DNA"/>
</dbReference>
<keyword evidence="2" id="KW-1185">Reference proteome</keyword>
<dbReference type="RefSeq" id="WP_166536350.1">
    <property type="nucleotide sequence ID" value="NZ_JAABLM010000004.1"/>
</dbReference>
<comment type="caution">
    <text evidence="1">The sequence shown here is derived from an EMBL/GenBank/DDBJ whole genome shotgun (WGS) entry which is preliminary data.</text>
</comment>
<sequence>MSSFTTTYFGSLNSTIEFSSIGFSVGFTNGTTNVSTGVSIANQLNTSVGYTNKDGQTTNANFSFYPNRIVVNLVAVVVGTIIIATQPELAPIIFAF</sequence>
<protein>
    <submittedName>
        <fullName evidence="1">Uncharacterized protein</fullName>
    </submittedName>
</protein>
<reference evidence="2" key="1">
    <citation type="submission" date="2020-01" db="EMBL/GenBank/DDBJ databases">
        <title>Sphingomonas sp. strain CSW-10.</title>
        <authorList>
            <person name="Chen W.-M."/>
        </authorList>
    </citation>
    <scope>NUCLEOTIDE SEQUENCE [LARGE SCALE GENOMIC DNA]</scope>
    <source>
        <strain evidence="2">NST-5</strain>
    </source>
</reference>
<organism evidence="1 2">
    <name type="scientific">Flavobacterium ichthyis</name>
    <dbReference type="NCBI Taxonomy" id="2698827"/>
    <lineage>
        <taxon>Bacteria</taxon>
        <taxon>Pseudomonadati</taxon>
        <taxon>Bacteroidota</taxon>
        <taxon>Flavobacteriia</taxon>
        <taxon>Flavobacteriales</taxon>
        <taxon>Flavobacteriaceae</taxon>
        <taxon>Flavobacterium</taxon>
    </lineage>
</organism>
<proteinExistence type="predicted"/>
<evidence type="ECO:0000313" key="2">
    <source>
        <dbReference type="Proteomes" id="UP000798602"/>
    </source>
</evidence>